<keyword evidence="2" id="KW-1185">Reference proteome</keyword>
<gene>
    <name evidence="1" type="ORF">CRENPOLYSF1_270004</name>
</gene>
<dbReference type="EMBL" id="FUKI01000101">
    <property type="protein sequence ID" value="SJM92224.1"/>
    <property type="molecule type" value="Genomic_DNA"/>
</dbReference>
<proteinExistence type="predicted"/>
<protein>
    <submittedName>
        <fullName evidence="1">Uncharacterized protein</fullName>
    </submittedName>
</protein>
<dbReference type="Proteomes" id="UP000195667">
    <property type="component" value="Unassembled WGS sequence"/>
</dbReference>
<dbReference type="AlphaFoldDB" id="A0A1R4H7K7"/>
<evidence type="ECO:0000313" key="2">
    <source>
        <dbReference type="Proteomes" id="UP000195667"/>
    </source>
</evidence>
<reference evidence="2" key="1">
    <citation type="submission" date="2017-02" db="EMBL/GenBank/DDBJ databases">
        <authorList>
            <person name="Daims H."/>
        </authorList>
    </citation>
    <scope>NUCLEOTIDE SEQUENCE [LARGE SCALE GENOMIC DNA]</scope>
</reference>
<organism evidence="1 2">
    <name type="scientific">Crenothrix polyspora</name>
    <dbReference type="NCBI Taxonomy" id="360316"/>
    <lineage>
        <taxon>Bacteria</taxon>
        <taxon>Pseudomonadati</taxon>
        <taxon>Pseudomonadota</taxon>
        <taxon>Gammaproteobacteria</taxon>
        <taxon>Methylococcales</taxon>
        <taxon>Crenotrichaceae</taxon>
        <taxon>Crenothrix</taxon>
    </lineage>
</organism>
<name>A0A1R4H7K7_9GAMM</name>
<sequence>MPFLDKATIQGHWFAEDALPPTILVVIAADVVNDHVLNAARVKQIQ</sequence>
<evidence type="ECO:0000313" key="1">
    <source>
        <dbReference type="EMBL" id="SJM92224.1"/>
    </source>
</evidence>
<accession>A0A1R4H7K7</accession>